<dbReference type="NCBIfam" id="TIGR00741">
    <property type="entry name" value="yfiA"/>
    <property type="match status" value="1"/>
</dbReference>
<gene>
    <name evidence="2" type="ORF">VIN01S_30700</name>
</gene>
<name>A0A4Y3HYR1_9VIBR</name>
<feature type="compositionally biased region" description="Basic and acidic residues" evidence="1">
    <location>
        <begin position="91"/>
        <end position="103"/>
    </location>
</feature>
<dbReference type="Proteomes" id="UP000318717">
    <property type="component" value="Unassembled WGS sequence"/>
</dbReference>
<evidence type="ECO:0000313" key="3">
    <source>
        <dbReference type="Proteomes" id="UP000318717"/>
    </source>
</evidence>
<dbReference type="Gene3D" id="3.30.160.100">
    <property type="entry name" value="Ribosome hibernation promotion factor-like"/>
    <property type="match status" value="1"/>
</dbReference>
<protein>
    <recommendedName>
        <fullName evidence="4">Ribosomal subunit interface protein</fullName>
    </recommendedName>
</protein>
<dbReference type="OrthoDB" id="5903886at2"/>
<dbReference type="InterPro" id="IPR036567">
    <property type="entry name" value="RHF-like"/>
</dbReference>
<dbReference type="Pfam" id="PF02482">
    <property type="entry name" value="Ribosomal_S30AE"/>
    <property type="match status" value="1"/>
</dbReference>
<dbReference type="RefSeq" id="WP_141346716.1">
    <property type="nucleotide sequence ID" value="NZ_BJLF01000017.1"/>
</dbReference>
<dbReference type="EMBL" id="BJLF01000017">
    <property type="protein sequence ID" value="GEA52266.1"/>
    <property type="molecule type" value="Genomic_DNA"/>
</dbReference>
<accession>A0A4Y3HYR1</accession>
<keyword evidence="3" id="KW-1185">Reference proteome</keyword>
<evidence type="ECO:0000313" key="2">
    <source>
        <dbReference type="EMBL" id="GEA52266.1"/>
    </source>
</evidence>
<reference evidence="2 3" key="1">
    <citation type="submission" date="2019-06" db="EMBL/GenBank/DDBJ databases">
        <title>Whole genome shotgun sequence of Vibrio inusitatus NBRC 102082.</title>
        <authorList>
            <person name="Hosoyama A."/>
            <person name="Uohara A."/>
            <person name="Ohji S."/>
            <person name="Ichikawa N."/>
        </authorList>
    </citation>
    <scope>NUCLEOTIDE SEQUENCE [LARGE SCALE GENOMIC DNA]</scope>
    <source>
        <strain evidence="2 3">NBRC 102082</strain>
    </source>
</reference>
<evidence type="ECO:0000256" key="1">
    <source>
        <dbReference type="SAM" id="MobiDB-lite"/>
    </source>
</evidence>
<proteinExistence type="predicted"/>
<dbReference type="AlphaFoldDB" id="A0A4Y3HYR1"/>
<comment type="caution">
    <text evidence="2">The sequence shown here is derived from an EMBL/GenBank/DDBJ whole genome shotgun (WGS) entry which is preliminary data.</text>
</comment>
<dbReference type="SUPFAM" id="SSF69754">
    <property type="entry name" value="Ribosome binding protein Y (YfiA homologue)"/>
    <property type="match status" value="1"/>
</dbReference>
<dbReference type="InterPro" id="IPR003489">
    <property type="entry name" value="RHF/RaiA"/>
</dbReference>
<sequence length="112" mass="13387">MNISFNTRHITLSDAMKDHCEHDIHRLSHHHPRISEVSISIIYHESYKQFDIEVKAHLDHKWYFVKFEGTDFNLTVSKAVQGLHHELNKTKTKEKKEFHDHTLNRNLTSEEE</sequence>
<evidence type="ECO:0008006" key="4">
    <source>
        <dbReference type="Google" id="ProtNLM"/>
    </source>
</evidence>
<organism evidence="2 3">
    <name type="scientific">Vibrio inusitatus NBRC 102082</name>
    <dbReference type="NCBI Taxonomy" id="1219070"/>
    <lineage>
        <taxon>Bacteria</taxon>
        <taxon>Pseudomonadati</taxon>
        <taxon>Pseudomonadota</taxon>
        <taxon>Gammaproteobacteria</taxon>
        <taxon>Vibrionales</taxon>
        <taxon>Vibrionaceae</taxon>
        <taxon>Vibrio</taxon>
    </lineage>
</organism>
<feature type="region of interest" description="Disordered" evidence="1">
    <location>
        <begin position="91"/>
        <end position="112"/>
    </location>
</feature>